<dbReference type="GO" id="GO:0000278">
    <property type="term" value="P:mitotic cell cycle"/>
    <property type="evidence" value="ECO:0007669"/>
    <property type="project" value="InterPro"/>
</dbReference>
<dbReference type="RefSeq" id="XP_013270120.1">
    <property type="nucleotide sequence ID" value="XM_013414666.1"/>
</dbReference>
<dbReference type="VEuPathDB" id="FungiDB:Z518_06534"/>
<evidence type="ECO:0000256" key="14">
    <source>
        <dbReference type="ARBA" id="ARBA00023242"/>
    </source>
</evidence>
<dbReference type="GO" id="GO:0051301">
    <property type="term" value="P:cell division"/>
    <property type="evidence" value="ECO:0007669"/>
    <property type="project" value="UniProtKB-KW"/>
</dbReference>
<keyword evidence="8" id="KW-0493">Microtubule</keyword>
<dbReference type="OrthoDB" id="5599235at2759"/>
<keyword evidence="5" id="KW-0158">Chromosome</keyword>
<keyword evidence="21" id="KW-1185">Reference proteome</keyword>
<comment type="similarity">
    <text evidence="4">Belongs to the DASH complex DUO1 family.</text>
</comment>
<evidence type="ECO:0000313" key="21">
    <source>
        <dbReference type="Proteomes" id="UP000053617"/>
    </source>
</evidence>
<dbReference type="PANTHER" id="PTHR28216:SF1">
    <property type="entry name" value="DASH COMPLEX SUBUNIT DUO1"/>
    <property type="match status" value="1"/>
</dbReference>
<evidence type="ECO:0000256" key="6">
    <source>
        <dbReference type="ARBA" id="ARBA00022490"/>
    </source>
</evidence>
<evidence type="ECO:0000256" key="3">
    <source>
        <dbReference type="ARBA" id="ARBA00004629"/>
    </source>
</evidence>
<evidence type="ECO:0000256" key="9">
    <source>
        <dbReference type="ARBA" id="ARBA00022776"/>
    </source>
</evidence>
<evidence type="ECO:0000256" key="4">
    <source>
        <dbReference type="ARBA" id="ARBA00005366"/>
    </source>
</evidence>
<comment type="subcellular location">
    <subcellularLocation>
        <location evidence="3">Chromosome</location>
        <location evidence="3">Centromere</location>
        <location evidence="3">Kinetochore</location>
    </subcellularLocation>
    <subcellularLocation>
        <location evidence="2">Cytoplasm</location>
        <location evidence="2">Cytoskeleton</location>
        <location evidence="2">Spindle</location>
    </subcellularLocation>
    <subcellularLocation>
        <location evidence="1">Nucleus</location>
    </subcellularLocation>
</comment>
<evidence type="ECO:0000256" key="18">
    <source>
        <dbReference type="ARBA" id="ARBA00044358"/>
    </source>
</evidence>
<evidence type="ECO:0000256" key="10">
    <source>
        <dbReference type="ARBA" id="ARBA00022829"/>
    </source>
</evidence>
<proteinExistence type="inferred from homology"/>
<dbReference type="InterPro" id="IPR013960">
    <property type="entry name" value="DASH_Duo1"/>
</dbReference>
<keyword evidence="12" id="KW-0175">Coiled coil</keyword>
<evidence type="ECO:0000256" key="13">
    <source>
        <dbReference type="ARBA" id="ARBA00023212"/>
    </source>
</evidence>
<sequence length="231" mass="25416">MNPNDSSRNDEAVDESLWDSPAKPAAEPSKASGKHPNPSRPTYQEQEAREDTLRQELQSVRQVNEAIEGVIQSLEKAKDNMKTANNTVTAASTLLNTWTRILSQTEHNQRLILDPNWHGASQDIADIEQEVLEKQRAANRREAEEQERKTAAMRRAEEEEKRKAEAGAKQSKITSRGRLGTTGRNTPSSYAQMGGSSATSGTGTKRGPGFTRRTTSGIGRGMADRASRTRG</sequence>
<evidence type="ECO:0000256" key="8">
    <source>
        <dbReference type="ARBA" id="ARBA00022701"/>
    </source>
</evidence>
<evidence type="ECO:0000256" key="16">
    <source>
        <dbReference type="ARBA" id="ARBA00023328"/>
    </source>
</evidence>
<evidence type="ECO:0000256" key="7">
    <source>
        <dbReference type="ARBA" id="ARBA00022618"/>
    </source>
</evidence>
<evidence type="ECO:0000256" key="17">
    <source>
        <dbReference type="ARBA" id="ARBA00044152"/>
    </source>
</evidence>
<keyword evidence="7" id="KW-0132">Cell division</keyword>
<evidence type="ECO:0000256" key="15">
    <source>
        <dbReference type="ARBA" id="ARBA00023306"/>
    </source>
</evidence>
<evidence type="ECO:0000313" key="20">
    <source>
        <dbReference type="EMBL" id="KIX02984.1"/>
    </source>
</evidence>
<keyword evidence="14" id="KW-0539">Nucleus</keyword>
<dbReference type="STRING" id="1442369.A0A0D2IAY8"/>
<keyword evidence="15" id="KW-0131">Cell cycle</keyword>
<feature type="region of interest" description="Disordered" evidence="19">
    <location>
        <begin position="136"/>
        <end position="231"/>
    </location>
</feature>
<keyword evidence="6" id="KW-0963">Cytoplasm</keyword>
<evidence type="ECO:0000256" key="11">
    <source>
        <dbReference type="ARBA" id="ARBA00022838"/>
    </source>
</evidence>
<feature type="region of interest" description="Disordered" evidence="19">
    <location>
        <begin position="1"/>
        <end position="53"/>
    </location>
</feature>
<feature type="compositionally biased region" description="Low complexity" evidence="19">
    <location>
        <begin position="194"/>
        <end position="203"/>
    </location>
</feature>
<dbReference type="Proteomes" id="UP000053617">
    <property type="component" value="Unassembled WGS sequence"/>
</dbReference>
<evidence type="ECO:0000256" key="12">
    <source>
        <dbReference type="ARBA" id="ARBA00023054"/>
    </source>
</evidence>
<organism evidence="20 21">
    <name type="scientific">Rhinocladiella mackenziei CBS 650.93</name>
    <dbReference type="NCBI Taxonomy" id="1442369"/>
    <lineage>
        <taxon>Eukaryota</taxon>
        <taxon>Fungi</taxon>
        <taxon>Dikarya</taxon>
        <taxon>Ascomycota</taxon>
        <taxon>Pezizomycotina</taxon>
        <taxon>Eurotiomycetes</taxon>
        <taxon>Chaetothyriomycetidae</taxon>
        <taxon>Chaetothyriales</taxon>
        <taxon>Herpotrichiellaceae</taxon>
        <taxon>Rhinocladiella</taxon>
    </lineage>
</organism>
<gene>
    <name evidence="20" type="ORF">Z518_06534</name>
</gene>
<feature type="compositionally biased region" description="Low complexity" evidence="19">
    <location>
        <begin position="20"/>
        <end position="31"/>
    </location>
</feature>
<keyword evidence="16" id="KW-0137">Centromere</keyword>
<dbReference type="Pfam" id="PF08651">
    <property type="entry name" value="DASH_Duo1"/>
    <property type="match status" value="1"/>
</dbReference>
<dbReference type="GO" id="GO:0005874">
    <property type="term" value="C:microtubule"/>
    <property type="evidence" value="ECO:0007669"/>
    <property type="project" value="UniProtKB-KW"/>
</dbReference>
<dbReference type="GO" id="GO:0072686">
    <property type="term" value="C:mitotic spindle"/>
    <property type="evidence" value="ECO:0007669"/>
    <property type="project" value="InterPro"/>
</dbReference>
<dbReference type="PANTHER" id="PTHR28216">
    <property type="entry name" value="DASH COMPLEX SUBUNIT DUO1"/>
    <property type="match status" value="1"/>
</dbReference>
<keyword evidence="13" id="KW-0206">Cytoskeleton</keyword>
<name>A0A0D2IAY8_9EURO</name>
<feature type="compositionally biased region" description="Basic and acidic residues" evidence="19">
    <location>
        <begin position="136"/>
        <end position="166"/>
    </location>
</feature>
<feature type="compositionally biased region" description="Polar residues" evidence="19">
    <location>
        <begin position="182"/>
        <end position="191"/>
    </location>
</feature>
<feature type="compositionally biased region" description="Basic and acidic residues" evidence="19">
    <location>
        <begin position="222"/>
        <end position="231"/>
    </location>
</feature>
<dbReference type="GO" id="GO:0007059">
    <property type="term" value="P:chromosome segregation"/>
    <property type="evidence" value="ECO:0007669"/>
    <property type="project" value="UniProtKB-KW"/>
</dbReference>
<dbReference type="EMBL" id="KN847479">
    <property type="protein sequence ID" value="KIX02984.1"/>
    <property type="molecule type" value="Genomic_DNA"/>
</dbReference>
<evidence type="ECO:0000256" key="2">
    <source>
        <dbReference type="ARBA" id="ARBA00004186"/>
    </source>
</evidence>
<protein>
    <recommendedName>
        <fullName evidence="17">DASH complex subunit DUO1</fullName>
    </recommendedName>
    <alternativeName>
        <fullName evidence="18">Outer kinetochore protein DUO1</fullName>
    </alternativeName>
</protein>
<dbReference type="GO" id="GO:0042729">
    <property type="term" value="C:DASH complex"/>
    <property type="evidence" value="ECO:0007669"/>
    <property type="project" value="InterPro"/>
</dbReference>
<dbReference type="AlphaFoldDB" id="A0A0D2IAY8"/>
<dbReference type="GeneID" id="25294605"/>
<evidence type="ECO:0000256" key="1">
    <source>
        <dbReference type="ARBA" id="ARBA00004123"/>
    </source>
</evidence>
<dbReference type="HOGENOM" id="CLU_074400_1_0_1"/>
<reference evidence="20 21" key="1">
    <citation type="submission" date="2015-01" db="EMBL/GenBank/DDBJ databases">
        <title>The Genome Sequence of Rhinocladiella mackenzie CBS 650.93.</title>
        <authorList>
            <consortium name="The Broad Institute Genomics Platform"/>
            <person name="Cuomo C."/>
            <person name="de Hoog S."/>
            <person name="Gorbushina A."/>
            <person name="Stielow B."/>
            <person name="Teixiera M."/>
            <person name="Abouelleil A."/>
            <person name="Chapman S.B."/>
            <person name="Priest M."/>
            <person name="Young S.K."/>
            <person name="Wortman J."/>
            <person name="Nusbaum C."/>
            <person name="Birren B."/>
        </authorList>
    </citation>
    <scope>NUCLEOTIDE SEQUENCE [LARGE SCALE GENOMIC DNA]</scope>
    <source>
        <strain evidence="20 21">CBS 650.93</strain>
    </source>
</reference>
<keyword evidence="10" id="KW-0159">Chromosome partition</keyword>
<accession>A0A0D2IAY8</accession>
<keyword evidence="11" id="KW-0995">Kinetochore</keyword>
<evidence type="ECO:0000256" key="5">
    <source>
        <dbReference type="ARBA" id="ARBA00022454"/>
    </source>
</evidence>
<keyword evidence="9" id="KW-0498">Mitosis</keyword>
<evidence type="ECO:0000256" key="19">
    <source>
        <dbReference type="SAM" id="MobiDB-lite"/>
    </source>
</evidence>